<evidence type="ECO:0000313" key="2">
    <source>
        <dbReference type="Proteomes" id="UP000789405"/>
    </source>
</evidence>
<protein>
    <submittedName>
        <fullName evidence="1">7679_t:CDS:1</fullName>
    </submittedName>
</protein>
<proteinExistence type="predicted"/>
<dbReference type="EMBL" id="CAJVPY010017555">
    <property type="protein sequence ID" value="CAG8762503.1"/>
    <property type="molecule type" value="Genomic_DNA"/>
</dbReference>
<keyword evidence="2" id="KW-1185">Reference proteome</keyword>
<dbReference type="Proteomes" id="UP000789405">
    <property type="component" value="Unassembled WGS sequence"/>
</dbReference>
<evidence type="ECO:0000313" key="1">
    <source>
        <dbReference type="EMBL" id="CAG8762503.1"/>
    </source>
</evidence>
<accession>A0A9N9J3R5</accession>
<feature type="non-terminal residue" evidence="1">
    <location>
        <position position="1"/>
    </location>
</feature>
<name>A0A9N9J3R5_9GLOM</name>
<dbReference type="AlphaFoldDB" id="A0A9N9J3R5"/>
<comment type="caution">
    <text evidence="1">The sequence shown here is derived from an EMBL/GenBank/DDBJ whole genome shotgun (WGS) entry which is preliminary data.</text>
</comment>
<organism evidence="1 2">
    <name type="scientific">Dentiscutata erythropus</name>
    <dbReference type="NCBI Taxonomy" id="1348616"/>
    <lineage>
        <taxon>Eukaryota</taxon>
        <taxon>Fungi</taxon>
        <taxon>Fungi incertae sedis</taxon>
        <taxon>Mucoromycota</taxon>
        <taxon>Glomeromycotina</taxon>
        <taxon>Glomeromycetes</taxon>
        <taxon>Diversisporales</taxon>
        <taxon>Gigasporaceae</taxon>
        <taxon>Dentiscutata</taxon>
    </lineage>
</organism>
<reference evidence="1" key="1">
    <citation type="submission" date="2021-06" db="EMBL/GenBank/DDBJ databases">
        <authorList>
            <person name="Kallberg Y."/>
            <person name="Tangrot J."/>
            <person name="Rosling A."/>
        </authorList>
    </citation>
    <scope>NUCLEOTIDE SEQUENCE</scope>
    <source>
        <strain evidence="1">MA453B</strain>
    </source>
</reference>
<sequence length="59" mass="6540">MTCFTCRPSSGLSLTFEHSSPGWDRASGKISIALQDPFFPRQNRTPGTMSFSAIRISFL</sequence>
<gene>
    <name evidence="1" type="ORF">DERYTH_LOCUS17948</name>
</gene>